<evidence type="ECO:0000313" key="3">
    <source>
        <dbReference type="EMBL" id="EFX77909.1"/>
    </source>
</evidence>
<feature type="compositionally biased region" description="Basic and acidic residues" evidence="1">
    <location>
        <begin position="56"/>
        <end position="71"/>
    </location>
</feature>
<feature type="region of interest" description="Disordered" evidence="1">
    <location>
        <begin position="43"/>
        <end position="80"/>
    </location>
</feature>
<evidence type="ECO:0000256" key="2">
    <source>
        <dbReference type="SAM" id="SignalP"/>
    </source>
</evidence>
<dbReference type="KEGG" id="dpx:DAPPUDRAFT_105691"/>
<feature type="signal peptide" evidence="2">
    <location>
        <begin position="1"/>
        <end position="31"/>
    </location>
</feature>
<evidence type="ECO:0000313" key="4">
    <source>
        <dbReference type="Proteomes" id="UP000000305"/>
    </source>
</evidence>
<dbReference type="Proteomes" id="UP000000305">
    <property type="component" value="Unassembled WGS sequence"/>
</dbReference>
<proteinExistence type="predicted"/>
<gene>
    <name evidence="3" type="ORF">DAPPUDRAFT_105691</name>
</gene>
<organism evidence="3 4">
    <name type="scientific">Daphnia pulex</name>
    <name type="common">Water flea</name>
    <dbReference type="NCBI Taxonomy" id="6669"/>
    <lineage>
        <taxon>Eukaryota</taxon>
        <taxon>Metazoa</taxon>
        <taxon>Ecdysozoa</taxon>
        <taxon>Arthropoda</taxon>
        <taxon>Crustacea</taxon>
        <taxon>Branchiopoda</taxon>
        <taxon>Diplostraca</taxon>
        <taxon>Cladocera</taxon>
        <taxon>Anomopoda</taxon>
        <taxon>Daphniidae</taxon>
        <taxon>Daphnia</taxon>
    </lineage>
</organism>
<dbReference type="HOGENOM" id="CLU_1612473_0_0_1"/>
<dbReference type="AlphaFoldDB" id="E9GRI1"/>
<sequence>MPWPCRAYTPPLLLLLLLLLLLPVRPPAGSGFGFCAKSLCQRPSSTPTGVGTQARRQAEHRPPPPERDSARAVRSAPATKSAKKKFSSLIRPRYSSTNQIWAYISILYLFTCWPPFSSSSPSSSFRLCVWPSVALFRLKTASRGLIALKIFTAGAHGKMEAIIGL</sequence>
<feature type="compositionally biased region" description="Polar residues" evidence="1">
    <location>
        <begin position="43"/>
        <end position="55"/>
    </location>
</feature>
<name>E9GRI1_DAPPU</name>
<feature type="chain" id="PRO_5003241416" description="Secreted protein" evidence="2">
    <location>
        <begin position="32"/>
        <end position="165"/>
    </location>
</feature>
<evidence type="ECO:0000256" key="1">
    <source>
        <dbReference type="SAM" id="MobiDB-lite"/>
    </source>
</evidence>
<evidence type="ECO:0008006" key="5">
    <source>
        <dbReference type="Google" id="ProtNLM"/>
    </source>
</evidence>
<protein>
    <recommendedName>
        <fullName evidence="5">Secreted protein</fullName>
    </recommendedName>
</protein>
<dbReference type="InParanoid" id="E9GRI1"/>
<keyword evidence="2" id="KW-0732">Signal</keyword>
<reference evidence="3 4" key="1">
    <citation type="journal article" date="2011" name="Science">
        <title>The ecoresponsive genome of Daphnia pulex.</title>
        <authorList>
            <person name="Colbourne J.K."/>
            <person name="Pfrender M.E."/>
            <person name="Gilbert D."/>
            <person name="Thomas W.K."/>
            <person name="Tucker A."/>
            <person name="Oakley T.H."/>
            <person name="Tokishita S."/>
            <person name="Aerts A."/>
            <person name="Arnold G.J."/>
            <person name="Basu M.K."/>
            <person name="Bauer D.J."/>
            <person name="Caceres C.E."/>
            <person name="Carmel L."/>
            <person name="Casola C."/>
            <person name="Choi J.H."/>
            <person name="Detter J.C."/>
            <person name="Dong Q."/>
            <person name="Dusheyko S."/>
            <person name="Eads B.D."/>
            <person name="Frohlich T."/>
            <person name="Geiler-Samerotte K.A."/>
            <person name="Gerlach D."/>
            <person name="Hatcher P."/>
            <person name="Jogdeo S."/>
            <person name="Krijgsveld J."/>
            <person name="Kriventseva E.V."/>
            <person name="Kultz D."/>
            <person name="Laforsch C."/>
            <person name="Lindquist E."/>
            <person name="Lopez J."/>
            <person name="Manak J.R."/>
            <person name="Muller J."/>
            <person name="Pangilinan J."/>
            <person name="Patwardhan R.P."/>
            <person name="Pitluck S."/>
            <person name="Pritham E.J."/>
            <person name="Rechtsteiner A."/>
            <person name="Rho M."/>
            <person name="Rogozin I.B."/>
            <person name="Sakarya O."/>
            <person name="Salamov A."/>
            <person name="Schaack S."/>
            <person name="Shapiro H."/>
            <person name="Shiga Y."/>
            <person name="Skalitzky C."/>
            <person name="Smith Z."/>
            <person name="Souvorov A."/>
            <person name="Sung W."/>
            <person name="Tang Z."/>
            <person name="Tsuchiya D."/>
            <person name="Tu H."/>
            <person name="Vos H."/>
            <person name="Wang M."/>
            <person name="Wolf Y.I."/>
            <person name="Yamagata H."/>
            <person name="Yamada T."/>
            <person name="Ye Y."/>
            <person name="Shaw J.R."/>
            <person name="Andrews J."/>
            <person name="Crease T.J."/>
            <person name="Tang H."/>
            <person name="Lucas S.M."/>
            <person name="Robertson H.M."/>
            <person name="Bork P."/>
            <person name="Koonin E.V."/>
            <person name="Zdobnov E.M."/>
            <person name="Grigoriev I.V."/>
            <person name="Lynch M."/>
            <person name="Boore J.L."/>
        </authorList>
    </citation>
    <scope>NUCLEOTIDE SEQUENCE [LARGE SCALE GENOMIC DNA]</scope>
</reference>
<accession>E9GRI1</accession>
<keyword evidence="4" id="KW-1185">Reference proteome</keyword>
<dbReference type="EMBL" id="GL732560">
    <property type="protein sequence ID" value="EFX77909.1"/>
    <property type="molecule type" value="Genomic_DNA"/>
</dbReference>